<feature type="region of interest" description="Disordered" evidence="1">
    <location>
        <begin position="344"/>
        <end position="410"/>
    </location>
</feature>
<feature type="compositionally biased region" description="Low complexity" evidence="1">
    <location>
        <begin position="126"/>
        <end position="137"/>
    </location>
</feature>
<name>A0A9P6VTX0_RHOMI</name>
<gene>
    <name evidence="2" type="ORF">C6P46_001382</name>
</gene>
<comment type="caution">
    <text evidence="2">The sequence shown here is derived from an EMBL/GenBank/DDBJ whole genome shotgun (WGS) entry which is preliminary data.</text>
</comment>
<reference evidence="2 3" key="1">
    <citation type="submission" date="2020-11" db="EMBL/GenBank/DDBJ databases">
        <title>Kefir isolates.</title>
        <authorList>
            <person name="Marcisauskas S."/>
            <person name="Kim Y."/>
            <person name="Blasche S."/>
        </authorList>
    </citation>
    <scope>NUCLEOTIDE SEQUENCE [LARGE SCALE GENOMIC DNA]</scope>
    <source>
        <strain evidence="2 3">KR</strain>
    </source>
</reference>
<accession>A0A9P6VTX0</accession>
<feature type="compositionally biased region" description="Low complexity" evidence="1">
    <location>
        <begin position="30"/>
        <end position="44"/>
    </location>
</feature>
<dbReference type="Proteomes" id="UP000777482">
    <property type="component" value="Unassembled WGS sequence"/>
</dbReference>
<dbReference type="EMBL" id="PUHQ01000137">
    <property type="protein sequence ID" value="KAG0654825.1"/>
    <property type="molecule type" value="Genomic_DNA"/>
</dbReference>
<protein>
    <submittedName>
        <fullName evidence="2">Uncharacterized protein</fullName>
    </submittedName>
</protein>
<sequence length="443" mass="46223">MSAGGAEISKTLGLGRGGKGESRGAKLHLSSRAAQAMSSRASPAVLPDPKRPRLLASGDETSSTPAVPSAAPSTFTSANYPNLVPTPIQAVATHGRTSHLAMQTASSSSSPPKKARPHADPAAQTSYPPSSSTSSSLPPRPESGPRVTDADRRGIIACLRAVMPDIVIAASLDRTPREIQNEIFDLPIWQAAGEWVKPPALRRDYHIDYDERIKKELAGPAKEQAAAIAQARLAAVGRPAKVNLLSKFGRSTSARVVDSRTNLPTAAQTVVISPPVPSSTGFSAYSTAASLVPIASISSFSPAPLLVTKPVPTNAPLPLSGIESLPMSTPLPVAVTPPPFVKPVHPAAEQAASSAPPPTLAPVPTTTTTADSLDLDVSPLSPLSDDSPPSLPPRLPNPVPHHAPHLPLLPSWSDARYEQGMSGLKRFRQLMEDSRSRTRAAAS</sequence>
<evidence type="ECO:0000256" key="1">
    <source>
        <dbReference type="SAM" id="MobiDB-lite"/>
    </source>
</evidence>
<dbReference type="AlphaFoldDB" id="A0A9P6VTX0"/>
<feature type="region of interest" description="Disordered" evidence="1">
    <location>
        <begin position="94"/>
        <end position="148"/>
    </location>
</feature>
<proteinExistence type="predicted"/>
<keyword evidence="3" id="KW-1185">Reference proteome</keyword>
<feature type="compositionally biased region" description="Low complexity" evidence="1">
    <location>
        <begin position="362"/>
        <end position="388"/>
    </location>
</feature>
<feature type="region of interest" description="Disordered" evidence="1">
    <location>
        <begin position="1"/>
        <end position="82"/>
    </location>
</feature>
<evidence type="ECO:0000313" key="2">
    <source>
        <dbReference type="EMBL" id="KAG0654825.1"/>
    </source>
</evidence>
<feature type="compositionally biased region" description="Pro residues" evidence="1">
    <location>
        <begin position="389"/>
        <end position="401"/>
    </location>
</feature>
<organism evidence="2 3">
    <name type="scientific">Rhodotorula mucilaginosa</name>
    <name type="common">Yeast</name>
    <name type="synonym">Rhodotorula rubra</name>
    <dbReference type="NCBI Taxonomy" id="5537"/>
    <lineage>
        <taxon>Eukaryota</taxon>
        <taxon>Fungi</taxon>
        <taxon>Dikarya</taxon>
        <taxon>Basidiomycota</taxon>
        <taxon>Pucciniomycotina</taxon>
        <taxon>Microbotryomycetes</taxon>
        <taxon>Sporidiobolales</taxon>
        <taxon>Sporidiobolaceae</taxon>
        <taxon>Rhodotorula</taxon>
    </lineage>
</organism>
<evidence type="ECO:0000313" key="3">
    <source>
        <dbReference type="Proteomes" id="UP000777482"/>
    </source>
</evidence>
<feature type="compositionally biased region" description="Low complexity" evidence="1">
    <location>
        <begin position="61"/>
        <end position="78"/>
    </location>
</feature>